<name>A0AJL4_LISW6</name>
<dbReference type="EMBL" id="AM263198">
    <property type="protein sequence ID" value="CAK21196.1"/>
    <property type="molecule type" value="Genomic_DNA"/>
</dbReference>
<dbReference type="AlphaFoldDB" id="A0AJL4"/>
<reference evidence="2 3" key="1">
    <citation type="journal article" date="2006" name="J. Bacteriol.">
        <title>Whole-genome sequence of Listeria welshimeri reveals common steps in genome reduction with Listeria innocua as compared to Listeria monocytogenes.</title>
        <authorList>
            <person name="Hain T."/>
            <person name="Steinweg C."/>
            <person name="Kuenne C.T."/>
            <person name="Billion A."/>
            <person name="Ghai R."/>
            <person name="Chatterjee S.S."/>
            <person name="Domann E."/>
            <person name="Kaerst U."/>
            <person name="Goesmann A."/>
            <person name="Bekel T."/>
            <person name="Bartels D."/>
            <person name="Kaiser O."/>
            <person name="Meyer F."/>
            <person name="Puehler A."/>
            <person name="Weisshaar B."/>
            <person name="Wehland J."/>
            <person name="Liang C."/>
            <person name="Dandekar T."/>
            <person name="Lampidis R."/>
            <person name="Kreft J."/>
            <person name="Goebel W."/>
            <person name="Chakraborty T."/>
        </authorList>
    </citation>
    <scope>NUCLEOTIDE SEQUENCE [LARGE SCALE GENOMIC DNA]</scope>
    <source>
        <strain evidence="3">ATCC 35897 / DSM 20650 / CIP 8149 / NCTC 11857 / SLCC 5334 / V8</strain>
    </source>
</reference>
<evidence type="ECO:0000313" key="2">
    <source>
        <dbReference type="EMBL" id="CAK21196.1"/>
    </source>
</evidence>
<sequence length="30" mass="3577">MEILTFFKLFLSVVVGIAFILWYDEENLIL</sequence>
<organism evidence="2 3">
    <name type="scientific">Listeria welshimeri serovar 6b (strain ATCC 35897 / DSM 20650 / CCUG 15529 / CIP 8149 / NCTC 11857 / SLCC 5334 / V8)</name>
    <dbReference type="NCBI Taxonomy" id="386043"/>
    <lineage>
        <taxon>Bacteria</taxon>
        <taxon>Bacillati</taxon>
        <taxon>Bacillota</taxon>
        <taxon>Bacilli</taxon>
        <taxon>Bacillales</taxon>
        <taxon>Listeriaceae</taxon>
        <taxon>Listeria</taxon>
    </lineage>
</organism>
<evidence type="ECO:0000256" key="1">
    <source>
        <dbReference type="SAM" id="Phobius"/>
    </source>
</evidence>
<dbReference type="Proteomes" id="UP000000779">
    <property type="component" value="Chromosome"/>
</dbReference>
<dbReference type="STRING" id="386043.lwe1778"/>
<keyword evidence="1" id="KW-0812">Transmembrane</keyword>
<keyword evidence="1" id="KW-1133">Transmembrane helix</keyword>
<proteinExistence type="predicted"/>
<dbReference type="KEGG" id="lwe:lwe1778"/>
<feature type="transmembrane region" description="Helical" evidence="1">
    <location>
        <begin position="6"/>
        <end position="23"/>
    </location>
</feature>
<gene>
    <name evidence="2" type="ordered locus">lwe1778</name>
</gene>
<protein>
    <submittedName>
        <fullName evidence="2">Uncharacterized protein</fullName>
    </submittedName>
</protein>
<accession>A0AJL4</accession>
<keyword evidence="1" id="KW-0472">Membrane</keyword>
<evidence type="ECO:0000313" key="3">
    <source>
        <dbReference type="Proteomes" id="UP000000779"/>
    </source>
</evidence>
<dbReference type="HOGENOM" id="CLU_220266_0_0_9"/>